<dbReference type="InParanoid" id="A0A0H2RQG3"/>
<name>A0A0H2RQG3_9AGAM</name>
<feature type="transmembrane region" description="Helical" evidence="8">
    <location>
        <begin position="44"/>
        <end position="65"/>
    </location>
</feature>
<dbReference type="PANTHER" id="PTHR23137:SF6">
    <property type="entry name" value="VESICLE TRANSPORT PROTEIN"/>
    <property type="match status" value="1"/>
</dbReference>
<dbReference type="AlphaFoldDB" id="A0A0H2RQG3"/>
<feature type="transmembrane region" description="Helical" evidence="8">
    <location>
        <begin position="114"/>
        <end position="139"/>
    </location>
</feature>
<dbReference type="Pfam" id="PF04178">
    <property type="entry name" value="Got1"/>
    <property type="match status" value="1"/>
</dbReference>
<organism evidence="9 10">
    <name type="scientific">Schizopora paradoxa</name>
    <dbReference type="NCBI Taxonomy" id="27342"/>
    <lineage>
        <taxon>Eukaryota</taxon>
        <taxon>Fungi</taxon>
        <taxon>Dikarya</taxon>
        <taxon>Basidiomycota</taxon>
        <taxon>Agaricomycotina</taxon>
        <taxon>Agaricomycetes</taxon>
        <taxon>Hymenochaetales</taxon>
        <taxon>Schizoporaceae</taxon>
        <taxon>Schizopora</taxon>
    </lineage>
</organism>
<comment type="function">
    <text evidence="8">Nonessential protein required for the fusion of transport vesicles derived from the endocytic pathway with the Golgi complex.</text>
</comment>
<evidence type="ECO:0000313" key="10">
    <source>
        <dbReference type="Proteomes" id="UP000053477"/>
    </source>
</evidence>
<evidence type="ECO:0000256" key="3">
    <source>
        <dbReference type="ARBA" id="ARBA00022692"/>
    </source>
</evidence>
<reference evidence="9 10" key="1">
    <citation type="submission" date="2015-04" db="EMBL/GenBank/DDBJ databases">
        <title>Complete genome sequence of Schizopora paradoxa KUC8140, a cosmopolitan wood degrader in East Asia.</title>
        <authorList>
            <consortium name="DOE Joint Genome Institute"/>
            <person name="Min B."/>
            <person name="Park H."/>
            <person name="Jang Y."/>
            <person name="Kim J.-J."/>
            <person name="Kim K.H."/>
            <person name="Pangilinan J."/>
            <person name="Lipzen A."/>
            <person name="Riley R."/>
            <person name="Grigoriev I.V."/>
            <person name="Spatafora J.W."/>
            <person name="Choi I.-G."/>
        </authorList>
    </citation>
    <scope>NUCLEOTIDE SEQUENCE [LARGE SCALE GENOMIC DNA]</scope>
    <source>
        <strain evidence="9 10">KUC8140</strain>
    </source>
</reference>
<evidence type="ECO:0000256" key="2">
    <source>
        <dbReference type="ARBA" id="ARBA00022448"/>
    </source>
</evidence>
<evidence type="ECO:0000256" key="6">
    <source>
        <dbReference type="ARBA" id="ARBA00023136"/>
    </source>
</evidence>
<dbReference type="Proteomes" id="UP000053477">
    <property type="component" value="Unassembled WGS sequence"/>
</dbReference>
<comment type="similarity">
    <text evidence="7 8">Belongs to the SFT2 family.</text>
</comment>
<evidence type="ECO:0000256" key="4">
    <source>
        <dbReference type="ARBA" id="ARBA00022927"/>
    </source>
</evidence>
<keyword evidence="2 8" id="KW-0813">Transport</keyword>
<keyword evidence="10" id="KW-1185">Reference proteome</keyword>
<evidence type="ECO:0000256" key="7">
    <source>
        <dbReference type="ARBA" id="ARBA00025800"/>
    </source>
</evidence>
<dbReference type="GO" id="GO:0000139">
    <property type="term" value="C:Golgi membrane"/>
    <property type="evidence" value="ECO:0007669"/>
    <property type="project" value="UniProtKB-SubCell"/>
</dbReference>
<keyword evidence="5 8" id="KW-1133">Transmembrane helix</keyword>
<dbReference type="OrthoDB" id="73614at2759"/>
<accession>A0A0H2RQG3</accession>
<feature type="transmembrane region" description="Helical" evidence="8">
    <location>
        <begin position="71"/>
        <end position="93"/>
    </location>
</feature>
<keyword evidence="4 8" id="KW-0653">Protein transport</keyword>
<evidence type="ECO:0000313" key="9">
    <source>
        <dbReference type="EMBL" id="KLO14215.1"/>
    </source>
</evidence>
<dbReference type="EMBL" id="KQ085947">
    <property type="protein sequence ID" value="KLO14215.1"/>
    <property type="molecule type" value="Genomic_DNA"/>
</dbReference>
<dbReference type="PANTHER" id="PTHR23137">
    <property type="entry name" value="VESICLE TRANSPORT PROTEIN-RELATED"/>
    <property type="match status" value="1"/>
</dbReference>
<keyword evidence="3 8" id="KW-0812">Transmembrane</keyword>
<keyword evidence="8" id="KW-0333">Golgi apparatus</keyword>
<comment type="caution">
    <text evidence="8">Lacks conserved residue(s) required for the propagation of feature annotation.</text>
</comment>
<proteinExistence type="inferred from homology"/>
<dbReference type="GO" id="GO:0016192">
    <property type="term" value="P:vesicle-mediated transport"/>
    <property type="evidence" value="ECO:0007669"/>
    <property type="project" value="InterPro"/>
</dbReference>
<gene>
    <name evidence="9" type="ORF">SCHPADRAFT_939763</name>
</gene>
<evidence type="ECO:0000256" key="1">
    <source>
        <dbReference type="ARBA" id="ARBA00004141"/>
    </source>
</evidence>
<evidence type="ECO:0000256" key="8">
    <source>
        <dbReference type="RuleBase" id="RU363111"/>
    </source>
</evidence>
<protein>
    <recommendedName>
        <fullName evidence="8">Protein transport protein SFT2</fullName>
    </recommendedName>
</protein>
<keyword evidence="6 8" id="KW-0472">Membrane</keyword>
<dbReference type="GO" id="GO:0015031">
    <property type="term" value="P:protein transport"/>
    <property type="evidence" value="ECO:0007669"/>
    <property type="project" value="UniProtKB-KW"/>
</dbReference>
<dbReference type="InterPro" id="IPR011691">
    <property type="entry name" value="Vesicle_transpt_SFT2"/>
</dbReference>
<dbReference type="STRING" id="27342.A0A0H2RQG3"/>
<comment type="subcellular location">
    <subcellularLocation>
        <location evidence="8">Golgi apparatus membrane</location>
        <topology evidence="8">Multi-pass membrane protein</topology>
    </subcellularLocation>
    <subcellularLocation>
        <location evidence="1">Membrane</location>
        <topology evidence="1">Multi-pass membrane protein</topology>
    </subcellularLocation>
</comment>
<sequence>MASFLKQGWLNTDASMFLGDHAFSWAPFELTPKRRLYGWAIWRVTYSSALLGFVLSLLGTIWLLVGSLTLFAIFYAFGVVVSLFGTGFIIGFFRQFKMMFNLEKPTRVIASVAFLGFTGLIFVGAFVIDNGIICIIFVICQYAAYWFYIMTYIPGASLWKYIAF</sequence>
<evidence type="ECO:0000256" key="5">
    <source>
        <dbReference type="ARBA" id="ARBA00022989"/>
    </source>
</evidence>
<dbReference type="InterPro" id="IPR007305">
    <property type="entry name" value="Vesicle_transpt_Got1/SFT2"/>
</dbReference>